<evidence type="ECO:0000313" key="2">
    <source>
        <dbReference type="EMBL" id="SMO50117.1"/>
    </source>
</evidence>
<dbReference type="InterPro" id="IPR032342">
    <property type="entry name" value="DUF4861"/>
</dbReference>
<proteinExistence type="predicted"/>
<keyword evidence="3" id="KW-1185">Reference proteome</keyword>
<sequence length="341" mass="38106">MRKSIAFPTSKLKVFTCILALMVAFASCTEKKKTTGESKPGDDTTAPYAEISIKEGGEWQDGDRGHKEYIGGSFKNVDSMTVPEEHTDHTWYIRYEGPGWENQQVGYRLYLDWRNAIDIFGKKVDTLALPYVGREGFDSYHEMAGWGMDILKVGNALGIGGFGRYVDGEVLHFNEVENTSVDIENSDDKASVNIHYEGWETAGTKVDLQSTLSIFPEGRHTKAEFTFSKPIEGFSTGIVDHGLPLMKSEGSNWGYIATYGAQTLVNDTDKLGMAVFYKLDEVSEVTTGEDDHLVVFNPAEKLSYYFLAAWEQEPNGITNQAAFENYLGDLLRELEEDGELE</sequence>
<dbReference type="EMBL" id="FXTP01000003">
    <property type="protein sequence ID" value="SMO50117.1"/>
    <property type="molecule type" value="Genomic_DNA"/>
</dbReference>
<reference evidence="2 3" key="1">
    <citation type="submission" date="2017-05" db="EMBL/GenBank/DDBJ databases">
        <authorList>
            <person name="Varghese N."/>
            <person name="Submissions S."/>
        </authorList>
    </citation>
    <scope>NUCLEOTIDE SEQUENCE [LARGE SCALE GENOMIC DNA]</scope>
    <source>
        <strain evidence="2 3">DSM 21985</strain>
    </source>
</reference>
<feature type="chain" id="PRO_5022055967" description="DUF4861 domain-containing protein" evidence="1">
    <location>
        <begin position="27"/>
        <end position="341"/>
    </location>
</feature>
<organism evidence="2 3">
    <name type="scientific">Gracilimonas mengyeensis</name>
    <dbReference type="NCBI Taxonomy" id="1302730"/>
    <lineage>
        <taxon>Bacteria</taxon>
        <taxon>Pseudomonadati</taxon>
        <taxon>Balneolota</taxon>
        <taxon>Balneolia</taxon>
        <taxon>Balneolales</taxon>
        <taxon>Balneolaceae</taxon>
        <taxon>Gracilimonas</taxon>
    </lineage>
</organism>
<dbReference type="Pfam" id="PF16153">
    <property type="entry name" value="DUF4861"/>
    <property type="match status" value="1"/>
</dbReference>
<dbReference type="AlphaFoldDB" id="A0A521BSI3"/>
<evidence type="ECO:0008006" key="4">
    <source>
        <dbReference type="Google" id="ProtNLM"/>
    </source>
</evidence>
<name>A0A521BSI3_9BACT</name>
<feature type="signal peptide" evidence="1">
    <location>
        <begin position="1"/>
        <end position="26"/>
    </location>
</feature>
<evidence type="ECO:0000313" key="3">
    <source>
        <dbReference type="Proteomes" id="UP000317557"/>
    </source>
</evidence>
<accession>A0A521BSI3</accession>
<dbReference type="PROSITE" id="PS51257">
    <property type="entry name" value="PROKAR_LIPOPROTEIN"/>
    <property type="match status" value="1"/>
</dbReference>
<keyword evidence="1" id="KW-0732">Signal</keyword>
<dbReference type="RefSeq" id="WP_221930240.1">
    <property type="nucleotide sequence ID" value="NZ_FXTP01000003.1"/>
</dbReference>
<evidence type="ECO:0000256" key="1">
    <source>
        <dbReference type="SAM" id="SignalP"/>
    </source>
</evidence>
<dbReference type="Proteomes" id="UP000317557">
    <property type="component" value="Unassembled WGS sequence"/>
</dbReference>
<protein>
    <recommendedName>
        <fullName evidence="4">DUF4861 domain-containing protein</fullName>
    </recommendedName>
</protein>
<gene>
    <name evidence="2" type="ORF">SAMN06265219_10349</name>
</gene>